<dbReference type="GO" id="GO:0005524">
    <property type="term" value="F:ATP binding"/>
    <property type="evidence" value="ECO:0007669"/>
    <property type="project" value="UniProtKB-KW"/>
</dbReference>
<name>A0A3L7JG62_9HYPH</name>
<evidence type="ECO:0000256" key="3">
    <source>
        <dbReference type="ARBA" id="ARBA00022741"/>
    </source>
</evidence>
<proteinExistence type="inferred from homology"/>
<dbReference type="PRINTS" id="PR00987">
    <property type="entry name" value="TRNASYNTHGLU"/>
</dbReference>
<dbReference type="InterPro" id="IPR020058">
    <property type="entry name" value="Glu/Gln-tRNA-synth_Ib_cat-dom"/>
</dbReference>
<dbReference type="GO" id="GO:0006424">
    <property type="term" value="P:glutamyl-tRNA aminoacylation"/>
    <property type="evidence" value="ECO:0007669"/>
    <property type="project" value="TreeGrafter"/>
</dbReference>
<dbReference type="AlphaFoldDB" id="A0A3L7JG62"/>
<evidence type="ECO:0000313" key="10">
    <source>
        <dbReference type="EMBL" id="RLQ88601.1"/>
    </source>
</evidence>
<keyword evidence="2" id="KW-0479">Metal-binding</keyword>
<accession>A0A3L7JG62</accession>
<keyword evidence="3 7" id="KW-0547">Nucleotide-binding</keyword>
<evidence type="ECO:0000256" key="8">
    <source>
        <dbReference type="SAM" id="MobiDB-lite"/>
    </source>
</evidence>
<dbReference type="SUPFAM" id="SSF52374">
    <property type="entry name" value="Nucleotidylyl transferase"/>
    <property type="match status" value="1"/>
</dbReference>
<dbReference type="GO" id="GO:0004818">
    <property type="term" value="F:glutamate-tRNA ligase activity"/>
    <property type="evidence" value="ECO:0007669"/>
    <property type="project" value="TreeGrafter"/>
</dbReference>
<evidence type="ECO:0000256" key="5">
    <source>
        <dbReference type="ARBA" id="ARBA00022840"/>
    </source>
</evidence>
<keyword evidence="4" id="KW-0862">Zinc</keyword>
<evidence type="ECO:0000256" key="6">
    <source>
        <dbReference type="ARBA" id="ARBA00023146"/>
    </source>
</evidence>
<evidence type="ECO:0000256" key="1">
    <source>
        <dbReference type="ARBA" id="ARBA00022598"/>
    </source>
</evidence>
<dbReference type="InterPro" id="IPR000924">
    <property type="entry name" value="Glu/Gln-tRNA-synth"/>
</dbReference>
<dbReference type="InterPro" id="IPR014729">
    <property type="entry name" value="Rossmann-like_a/b/a_fold"/>
</dbReference>
<keyword evidence="6 7" id="KW-0030">Aminoacyl-tRNA synthetase</keyword>
<feature type="compositionally biased region" description="Basic and acidic residues" evidence="8">
    <location>
        <begin position="125"/>
        <end position="143"/>
    </location>
</feature>
<dbReference type="EMBL" id="RCWN01000001">
    <property type="protein sequence ID" value="RLQ88601.1"/>
    <property type="molecule type" value="Genomic_DNA"/>
</dbReference>
<sequence>MTNAPANQPIFRFAPSPNGALHLGHARSAILNNQAARVAGGRLLLRMEDIDRTRCSPELEQAILDDLVWLGIDFEEGIRRQSDHFASYKERLEQLSNLGLVYPSFTTRGELRRLVADVEAAGGDWPRDPDGTPHPPLSEKTRTTAERHKLIETGHPYAWRLDMKAALQRLGWKEVSWRESATPLEKPQTARFDARLWGDVVLARKDIPTSYHLAVVLDDAQQGVSHIIRGRDLYPATAIHRVLQALLALPEPIYHHHALVLDEDGRKLSKSIGSAALSAQRLGGYEPQETIALALGAKEAVKPVTLPKTYG</sequence>
<organism evidence="10 11">
    <name type="scientific">Notoacmeibacter ruber</name>
    <dbReference type="NCBI Taxonomy" id="2670375"/>
    <lineage>
        <taxon>Bacteria</taxon>
        <taxon>Pseudomonadati</taxon>
        <taxon>Pseudomonadota</taxon>
        <taxon>Alphaproteobacteria</taxon>
        <taxon>Hyphomicrobiales</taxon>
        <taxon>Notoacmeibacteraceae</taxon>
        <taxon>Notoacmeibacter</taxon>
    </lineage>
</organism>
<comment type="caution">
    <text evidence="10">The sequence shown here is derived from an EMBL/GenBank/DDBJ whole genome shotgun (WGS) entry which is preliminary data.</text>
</comment>
<dbReference type="PANTHER" id="PTHR43311">
    <property type="entry name" value="GLUTAMATE--TRNA LIGASE"/>
    <property type="match status" value="1"/>
</dbReference>
<dbReference type="PANTHER" id="PTHR43311:SF1">
    <property type="entry name" value="GLUTAMYL-Q TRNA(ASP) SYNTHETASE"/>
    <property type="match status" value="1"/>
</dbReference>
<dbReference type="PROSITE" id="PS00178">
    <property type="entry name" value="AA_TRNA_LIGASE_I"/>
    <property type="match status" value="1"/>
</dbReference>
<dbReference type="NCBIfam" id="NF004315">
    <property type="entry name" value="PRK05710.1-4"/>
    <property type="match status" value="1"/>
</dbReference>
<feature type="domain" description="Glutamyl/glutaminyl-tRNA synthetase class Ib catalytic" evidence="9">
    <location>
        <begin position="12"/>
        <end position="276"/>
    </location>
</feature>
<dbReference type="InterPro" id="IPR049940">
    <property type="entry name" value="GluQ/Sye"/>
</dbReference>
<evidence type="ECO:0000259" key="9">
    <source>
        <dbReference type="Pfam" id="PF00749"/>
    </source>
</evidence>
<dbReference type="InterPro" id="IPR001412">
    <property type="entry name" value="aa-tRNA-synth_I_CS"/>
</dbReference>
<dbReference type="RefSeq" id="WP_121645567.1">
    <property type="nucleotide sequence ID" value="NZ_RCWN01000001.1"/>
</dbReference>
<keyword evidence="11" id="KW-1185">Reference proteome</keyword>
<gene>
    <name evidence="10" type="ORF">D8780_10665</name>
</gene>
<evidence type="ECO:0000256" key="7">
    <source>
        <dbReference type="RuleBase" id="RU363037"/>
    </source>
</evidence>
<dbReference type="Gene3D" id="3.40.50.620">
    <property type="entry name" value="HUPs"/>
    <property type="match status" value="1"/>
</dbReference>
<reference evidence="10 11" key="1">
    <citation type="submission" date="2018-10" db="EMBL/GenBank/DDBJ databases">
        <title>Notoacmeibacter sp. M2BS9Y-3-1, whole genome shotgun sequence.</title>
        <authorList>
            <person name="Tuo L."/>
        </authorList>
    </citation>
    <scope>NUCLEOTIDE SEQUENCE [LARGE SCALE GENOMIC DNA]</scope>
    <source>
        <strain evidence="10 11">M2BS9Y-3-1</strain>
    </source>
</reference>
<evidence type="ECO:0000313" key="11">
    <source>
        <dbReference type="Proteomes" id="UP000281094"/>
    </source>
</evidence>
<keyword evidence="5 7" id="KW-0067">ATP-binding</keyword>
<evidence type="ECO:0000256" key="4">
    <source>
        <dbReference type="ARBA" id="ARBA00022833"/>
    </source>
</evidence>
<evidence type="ECO:0000256" key="2">
    <source>
        <dbReference type="ARBA" id="ARBA00022723"/>
    </source>
</evidence>
<dbReference type="Pfam" id="PF00749">
    <property type="entry name" value="tRNA-synt_1c"/>
    <property type="match status" value="1"/>
</dbReference>
<keyword evidence="1 7" id="KW-0436">Ligase</keyword>
<protein>
    <submittedName>
        <fullName evidence="10">tRNA glutamyl-Q(34) synthetase GluQRS</fullName>
    </submittedName>
</protein>
<dbReference type="Proteomes" id="UP000281094">
    <property type="component" value="Unassembled WGS sequence"/>
</dbReference>
<keyword evidence="7" id="KW-0648">Protein biosynthesis</keyword>
<dbReference type="GO" id="GO:0005829">
    <property type="term" value="C:cytosol"/>
    <property type="evidence" value="ECO:0007669"/>
    <property type="project" value="TreeGrafter"/>
</dbReference>
<comment type="similarity">
    <text evidence="7">Belongs to the class-I aminoacyl-tRNA synthetase family.</text>
</comment>
<feature type="region of interest" description="Disordered" evidence="8">
    <location>
        <begin position="122"/>
        <end position="143"/>
    </location>
</feature>